<dbReference type="Pfam" id="PF01648">
    <property type="entry name" value="ACPS"/>
    <property type="match status" value="1"/>
</dbReference>
<dbReference type="SUPFAM" id="SSF56214">
    <property type="entry name" value="4'-phosphopantetheinyl transferase"/>
    <property type="match status" value="2"/>
</dbReference>
<dbReference type="InterPro" id="IPR037143">
    <property type="entry name" value="4-PPantetheinyl_Trfase_dom_sf"/>
</dbReference>
<dbReference type="Pfam" id="PF22624">
    <property type="entry name" value="AASDHPPT_N"/>
    <property type="match status" value="1"/>
</dbReference>
<name>A0A4P9Y721_9FUNG</name>
<keyword evidence="2" id="KW-0808">Transferase</keyword>
<dbReference type="PANTHER" id="PTHR12215">
    <property type="entry name" value="PHOSPHOPANTETHEINE TRANSFERASE"/>
    <property type="match status" value="1"/>
</dbReference>
<protein>
    <recommendedName>
        <fullName evidence="1">holo-[acyl-carrier-protein] synthase</fullName>
        <ecNumber evidence="1">2.7.8.7</ecNumber>
    </recommendedName>
</protein>
<dbReference type="Gene3D" id="3.90.470.20">
    <property type="entry name" value="4'-phosphopantetheinyl transferase domain"/>
    <property type="match status" value="1"/>
</dbReference>
<accession>A0A4P9Y721</accession>
<evidence type="ECO:0000259" key="4">
    <source>
        <dbReference type="Pfam" id="PF22624"/>
    </source>
</evidence>
<evidence type="ECO:0000313" key="5">
    <source>
        <dbReference type="EMBL" id="RKP14906.1"/>
    </source>
</evidence>
<keyword evidence="6" id="KW-1185">Reference proteome</keyword>
<dbReference type="Proteomes" id="UP000267251">
    <property type="component" value="Unassembled WGS sequence"/>
</dbReference>
<evidence type="ECO:0000259" key="3">
    <source>
        <dbReference type="Pfam" id="PF01648"/>
    </source>
</evidence>
<dbReference type="EC" id="2.7.8.7" evidence="1"/>
<dbReference type="GO" id="GO:0019878">
    <property type="term" value="P:lysine biosynthetic process via aminoadipic acid"/>
    <property type="evidence" value="ECO:0007669"/>
    <property type="project" value="TreeGrafter"/>
</dbReference>
<dbReference type="PANTHER" id="PTHR12215:SF10">
    <property type="entry name" value="L-AMINOADIPATE-SEMIALDEHYDE DEHYDROGENASE-PHOSPHOPANTETHEINYL TRANSFERASE"/>
    <property type="match status" value="1"/>
</dbReference>
<feature type="domain" description="4'-phosphopantetheinyl transferase N-terminal" evidence="4">
    <location>
        <begin position="38"/>
        <end position="96"/>
    </location>
</feature>
<dbReference type="OrthoDB" id="26719at2759"/>
<organism evidence="5 6">
    <name type="scientific">Piptocephalis cylindrospora</name>
    <dbReference type="NCBI Taxonomy" id="1907219"/>
    <lineage>
        <taxon>Eukaryota</taxon>
        <taxon>Fungi</taxon>
        <taxon>Fungi incertae sedis</taxon>
        <taxon>Zoopagomycota</taxon>
        <taxon>Zoopagomycotina</taxon>
        <taxon>Zoopagomycetes</taxon>
        <taxon>Zoopagales</taxon>
        <taxon>Piptocephalidaceae</taxon>
        <taxon>Piptocephalis</taxon>
    </lineage>
</organism>
<proteinExistence type="predicted"/>
<reference evidence="6" key="1">
    <citation type="journal article" date="2018" name="Nat. Microbiol.">
        <title>Leveraging single-cell genomics to expand the fungal tree of life.</title>
        <authorList>
            <person name="Ahrendt S.R."/>
            <person name="Quandt C.A."/>
            <person name="Ciobanu D."/>
            <person name="Clum A."/>
            <person name="Salamov A."/>
            <person name="Andreopoulos B."/>
            <person name="Cheng J.F."/>
            <person name="Woyke T."/>
            <person name="Pelin A."/>
            <person name="Henrissat B."/>
            <person name="Reynolds N.K."/>
            <person name="Benny G.L."/>
            <person name="Smith M.E."/>
            <person name="James T.Y."/>
            <person name="Grigoriev I.V."/>
        </authorList>
    </citation>
    <scope>NUCLEOTIDE SEQUENCE [LARGE SCALE GENOMIC DNA]</scope>
</reference>
<dbReference type="EMBL" id="KZ987777">
    <property type="protein sequence ID" value="RKP14906.1"/>
    <property type="molecule type" value="Genomic_DNA"/>
</dbReference>
<dbReference type="GO" id="GO:0000287">
    <property type="term" value="F:magnesium ion binding"/>
    <property type="evidence" value="ECO:0007669"/>
    <property type="project" value="InterPro"/>
</dbReference>
<evidence type="ECO:0000313" key="6">
    <source>
        <dbReference type="Proteomes" id="UP000267251"/>
    </source>
</evidence>
<dbReference type="InterPro" id="IPR008278">
    <property type="entry name" value="4-PPantetheinyl_Trfase_dom"/>
</dbReference>
<gene>
    <name evidence="5" type="ORF">BJ684DRAFT_18717</name>
</gene>
<sequence>MSRAKVYISHSLGLPDITTQTLLKQVPCNLLPERLPKVDLRTTVCSRLLLGHVLAQATGQSQEDIQLARSAYGRPYLLGESDTDFNLSHQGPWCAVGCVQDTLRSWGIGVDIVDSTQGNDAPSRHLDALRPHLTLKEHMDVSGRPSMTDQLVQASRIWGAKEAYVKAIGLGLSMALNRLEVTFHPQDNRITYCLDGQDLHKCSSQWFLLPRDDVVDPYTLIVALVPISTKTQMGGVDVAEPCFVALMAT</sequence>
<dbReference type="InterPro" id="IPR055066">
    <property type="entry name" value="AASDHPPT_N"/>
</dbReference>
<evidence type="ECO:0000256" key="2">
    <source>
        <dbReference type="ARBA" id="ARBA00022679"/>
    </source>
</evidence>
<dbReference type="InterPro" id="IPR050559">
    <property type="entry name" value="P-Pant_transferase_sf"/>
</dbReference>
<dbReference type="GO" id="GO:0008897">
    <property type="term" value="F:holo-[acyl-carrier-protein] synthase activity"/>
    <property type="evidence" value="ECO:0007669"/>
    <property type="project" value="UniProtKB-EC"/>
</dbReference>
<dbReference type="GO" id="GO:0005829">
    <property type="term" value="C:cytosol"/>
    <property type="evidence" value="ECO:0007669"/>
    <property type="project" value="TreeGrafter"/>
</dbReference>
<dbReference type="AlphaFoldDB" id="A0A4P9Y721"/>
<evidence type="ECO:0000256" key="1">
    <source>
        <dbReference type="ARBA" id="ARBA00013172"/>
    </source>
</evidence>
<feature type="domain" description="4'-phosphopantetheinyl transferase" evidence="3">
    <location>
        <begin position="107"/>
        <end position="204"/>
    </location>
</feature>